<reference evidence="2" key="1">
    <citation type="submission" date="2014-09" db="EMBL/GenBank/DDBJ databases">
        <authorList>
            <person name="Mudge J."/>
            <person name="Ramaraj T."/>
            <person name="Lindquist I.E."/>
            <person name="Bharti A.K."/>
            <person name="Sundararajan A."/>
            <person name="Cameron C.T."/>
            <person name="Woodward J.E."/>
            <person name="May G.D."/>
            <person name="Brubaker C."/>
            <person name="Broadhvest J."/>
            <person name="Wilkins T.A."/>
        </authorList>
    </citation>
    <scope>NUCLEOTIDE SEQUENCE</scope>
    <source>
        <strain evidence="2">cv. AKA8401</strain>
    </source>
</reference>
<keyword evidence="2" id="KW-1185">Reference proteome</keyword>
<evidence type="ECO:0000313" key="2">
    <source>
        <dbReference type="Proteomes" id="UP000032142"/>
    </source>
</evidence>
<dbReference type="Proteomes" id="UP000032142">
    <property type="component" value="Unassembled WGS sequence"/>
</dbReference>
<organism evidence="1 2">
    <name type="scientific">Gossypium arboreum</name>
    <name type="common">Tree cotton</name>
    <name type="synonym">Gossypium nanking</name>
    <dbReference type="NCBI Taxonomy" id="29729"/>
    <lineage>
        <taxon>Eukaryota</taxon>
        <taxon>Viridiplantae</taxon>
        <taxon>Streptophyta</taxon>
        <taxon>Embryophyta</taxon>
        <taxon>Tracheophyta</taxon>
        <taxon>Spermatophyta</taxon>
        <taxon>Magnoliopsida</taxon>
        <taxon>eudicotyledons</taxon>
        <taxon>Gunneridae</taxon>
        <taxon>Pentapetalae</taxon>
        <taxon>rosids</taxon>
        <taxon>malvids</taxon>
        <taxon>Malvales</taxon>
        <taxon>Malvaceae</taxon>
        <taxon>Malvoideae</taxon>
        <taxon>Gossypium</taxon>
    </lineage>
</organism>
<protein>
    <submittedName>
        <fullName evidence="1">Uncharacterized protein</fullName>
    </submittedName>
</protein>
<evidence type="ECO:0000313" key="1">
    <source>
        <dbReference type="EMBL" id="KHG05460.1"/>
    </source>
</evidence>
<name>A0A0B0MXG5_GOSAR</name>
<proteinExistence type="predicted"/>
<gene>
    <name evidence="1" type="ORF">F383_31415</name>
</gene>
<comment type="caution">
    <text evidence="1">The sequence shown here is derived from an EMBL/GenBank/DDBJ whole genome shotgun (WGS) entry which is preliminary data.</text>
</comment>
<accession>A0A0B0MXG5</accession>
<dbReference type="AlphaFoldDB" id="A0A0B0MXG5"/>
<dbReference type="EMBL" id="JRRC01430724">
    <property type="protein sequence ID" value="KHG05460.1"/>
    <property type="molecule type" value="Genomic_DNA"/>
</dbReference>
<sequence>MWLHVRPRLGRWHCTIYVIIRVSYPILNGSSGKGNHDRMCKMG</sequence>